<comment type="caution">
    <text evidence="2">The sequence shown here is derived from an EMBL/GenBank/DDBJ whole genome shotgun (WGS) entry which is preliminary data.</text>
</comment>
<gene>
    <name evidence="2" type="ORF">CkaCkLH20_12261</name>
</gene>
<name>A0A9P6HSZ3_9PEZI</name>
<sequence length="521" mass="57654">MPRKGGAKSSAATSLDQLLRDFTAAFEASQEKLAEAYDNLASGYKQYQSKLPKTRPRVPFAQWTTTNIDAPVLLRVLEAKFGSCWTSLPKSEQTRRLQAVKALELQHPLELFLWFGAAAVRSREAWLGIDALDVTAPTFFSEVLAVRADRHRRPRHYLTNEFTPSEIISAKKQLAERLQQKSEEAEQSVGESEVTDDESDRRSETDHTQPDKSSTSIAPTSDGDSQGGDSNDRETQSKTAGQNQSRETYFSRTSPSSPTGDDDSRQKTYGASTGYFRTRDQEEEDDLVRYSPSPLNAQSPSQMAMTGTVDTGSGAGMGATASRMRSRTGAASMEDSGIGMNDSDVEETEQEVGKADKSSDHRDETDTETSRQKRKEAETVPATDVAALEEIFKKGLEQVVGAKVYIARQEDDESEAMQDSAVLKSNMIEIKERMVARAAELLRAAEGSEEEWVSHSQGDLRAGDWEKGLIQAGCQKRKRTEDAATSRAKRVKAETCVRKIALQVYEASQTLEELQRICEKD</sequence>
<dbReference type="GeneID" id="62168048"/>
<evidence type="ECO:0000313" key="2">
    <source>
        <dbReference type="EMBL" id="KAF9870297.1"/>
    </source>
</evidence>
<evidence type="ECO:0000256" key="1">
    <source>
        <dbReference type="SAM" id="MobiDB-lite"/>
    </source>
</evidence>
<feature type="compositionally biased region" description="Basic and acidic residues" evidence="1">
    <location>
        <begin position="351"/>
        <end position="378"/>
    </location>
</feature>
<reference evidence="2" key="2">
    <citation type="submission" date="2020-11" db="EMBL/GenBank/DDBJ databases">
        <title>Whole genome sequencing of Colletotrichum sp.</title>
        <authorList>
            <person name="Li H."/>
        </authorList>
    </citation>
    <scope>NUCLEOTIDE SEQUENCE</scope>
    <source>
        <strain evidence="2">CkLH20</strain>
    </source>
</reference>
<dbReference type="RefSeq" id="XP_038739758.1">
    <property type="nucleotide sequence ID" value="XM_038894974.1"/>
</dbReference>
<feature type="region of interest" description="Disordered" evidence="1">
    <location>
        <begin position="174"/>
        <end position="381"/>
    </location>
</feature>
<dbReference type="OrthoDB" id="4851713at2759"/>
<dbReference type="Proteomes" id="UP000781932">
    <property type="component" value="Unassembled WGS sequence"/>
</dbReference>
<feature type="compositionally biased region" description="Basic and acidic residues" evidence="1">
    <location>
        <begin position="199"/>
        <end position="210"/>
    </location>
</feature>
<evidence type="ECO:0000313" key="3">
    <source>
        <dbReference type="Proteomes" id="UP000781932"/>
    </source>
</evidence>
<accession>A0A9P6HSZ3</accession>
<organism evidence="2 3">
    <name type="scientific">Colletotrichum karsti</name>
    <dbReference type="NCBI Taxonomy" id="1095194"/>
    <lineage>
        <taxon>Eukaryota</taxon>
        <taxon>Fungi</taxon>
        <taxon>Dikarya</taxon>
        <taxon>Ascomycota</taxon>
        <taxon>Pezizomycotina</taxon>
        <taxon>Sordariomycetes</taxon>
        <taxon>Hypocreomycetidae</taxon>
        <taxon>Glomerellales</taxon>
        <taxon>Glomerellaceae</taxon>
        <taxon>Colletotrichum</taxon>
        <taxon>Colletotrichum boninense species complex</taxon>
    </lineage>
</organism>
<keyword evidence="3" id="KW-1185">Reference proteome</keyword>
<dbReference type="AlphaFoldDB" id="A0A9P6HSZ3"/>
<reference evidence="2" key="1">
    <citation type="submission" date="2020-03" db="EMBL/GenBank/DDBJ databases">
        <authorList>
            <person name="He L."/>
        </authorList>
    </citation>
    <scope>NUCLEOTIDE SEQUENCE</scope>
    <source>
        <strain evidence="2">CkLH20</strain>
    </source>
</reference>
<proteinExistence type="predicted"/>
<feature type="compositionally biased region" description="Polar residues" evidence="1">
    <location>
        <begin position="293"/>
        <end position="310"/>
    </location>
</feature>
<feature type="compositionally biased region" description="Basic and acidic residues" evidence="1">
    <location>
        <begin position="174"/>
        <end position="184"/>
    </location>
</feature>
<dbReference type="EMBL" id="JAATWM020000056">
    <property type="protein sequence ID" value="KAF9870297.1"/>
    <property type="molecule type" value="Genomic_DNA"/>
</dbReference>
<protein>
    <submittedName>
        <fullName evidence="2">Uncharacterized protein</fullName>
    </submittedName>
</protein>
<feature type="compositionally biased region" description="Polar residues" evidence="1">
    <location>
        <begin position="237"/>
        <end position="250"/>
    </location>
</feature>